<dbReference type="SMART" id="SM00034">
    <property type="entry name" value="CLECT"/>
    <property type="match status" value="1"/>
</dbReference>
<evidence type="ECO:0000313" key="3">
    <source>
        <dbReference type="EMBL" id="KAK0401722.1"/>
    </source>
</evidence>
<feature type="signal peptide" evidence="1">
    <location>
        <begin position="1"/>
        <end position="16"/>
    </location>
</feature>
<feature type="chain" id="PRO_5041253044" description="C-type lectin domain-containing protein" evidence="1">
    <location>
        <begin position="17"/>
        <end position="260"/>
    </location>
</feature>
<protein>
    <recommendedName>
        <fullName evidence="2">C-type lectin domain-containing protein</fullName>
    </recommendedName>
</protein>
<comment type="caution">
    <text evidence="3">The sequence shown here is derived from an EMBL/GenBank/DDBJ whole genome shotgun (WGS) entry which is preliminary data.</text>
</comment>
<gene>
    <name evidence="3" type="ORF">QR680_015937</name>
</gene>
<dbReference type="InterPro" id="IPR016186">
    <property type="entry name" value="C-type_lectin-like/link_sf"/>
</dbReference>
<dbReference type="EMBL" id="JAUCMV010000004">
    <property type="protein sequence ID" value="KAK0401722.1"/>
    <property type="molecule type" value="Genomic_DNA"/>
</dbReference>
<sequence>MKSVLVLSALCALALACPPEWSYLPASQKCYYNYMLSLTFEDAGNVCRGFYGARLARIESAKENEFLQLVSGDEYNTPAYASWVGAPESNYNNWCPGVDQSDDGLCVQFVTNNGCWNKVKCDRTEKAPFFCEMPYYPKPATTFGVTLLNVQVQKGEGVYYNSTSTEFRGCAAVILANNLGNNVFYEAYENEPKCRVFSSVSFTISFIVYVGKYLQISETTTPTKHEVGNLNLLSTDGTTPEQALRKMCPTCPWKIISYGK</sequence>
<dbReference type="AlphaFoldDB" id="A0AA39H9G7"/>
<dbReference type="InterPro" id="IPR001304">
    <property type="entry name" value="C-type_lectin-like"/>
</dbReference>
<dbReference type="Pfam" id="PF00059">
    <property type="entry name" value="Lectin_C"/>
    <property type="match status" value="1"/>
</dbReference>
<dbReference type="Gene3D" id="3.10.100.10">
    <property type="entry name" value="Mannose-Binding Protein A, subunit A"/>
    <property type="match status" value="1"/>
</dbReference>
<dbReference type="InterPro" id="IPR016187">
    <property type="entry name" value="CTDL_fold"/>
</dbReference>
<organism evidence="3 4">
    <name type="scientific">Steinernema hermaphroditum</name>
    <dbReference type="NCBI Taxonomy" id="289476"/>
    <lineage>
        <taxon>Eukaryota</taxon>
        <taxon>Metazoa</taxon>
        <taxon>Ecdysozoa</taxon>
        <taxon>Nematoda</taxon>
        <taxon>Chromadorea</taxon>
        <taxon>Rhabditida</taxon>
        <taxon>Tylenchina</taxon>
        <taxon>Panagrolaimomorpha</taxon>
        <taxon>Strongyloidoidea</taxon>
        <taxon>Steinernematidae</taxon>
        <taxon>Steinernema</taxon>
    </lineage>
</organism>
<dbReference type="InterPro" id="IPR050111">
    <property type="entry name" value="C-type_lectin/snaclec_domain"/>
</dbReference>
<evidence type="ECO:0000256" key="1">
    <source>
        <dbReference type="SAM" id="SignalP"/>
    </source>
</evidence>
<dbReference type="PANTHER" id="PTHR22803">
    <property type="entry name" value="MANNOSE, PHOSPHOLIPASE, LECTIN RECEPTOR RELATED"/>
    <property type="match status" value="1"/>
</dbReference>
<name>A0AA39H9G7_9BILA</name>
<keyword evidence="4" id="KW-1185">Reference proteome</keyword>
<accession>A0AA39H9G7</accession>
<dbReference type="CDD" id="cd00037">
    <property type="entry name" value="CLECT"/>
    <property type="match status" value="1"/>
</dbReference>
<dbReference type="PROSITE" id="PS51257">
    <property type="entry name" value="PROKAR_LIPOPROTEIN"/>
    <property type="match status" value="1"/>
</dbReference>
<evidence type="ECO:0000313" key="4">
    <source>
        <dbReference type="Proteomes" id="UP001175271"/>
    </source>
</evidence>
<proteinExistence type="predicted"/>
<dbReference type="PROSITE" id="PS50041">
    <property type="entry name" value="C_TYPE_LECTIN_2"/>
    <property type="match status" value="1"/>
</dbReference>
<feature type="domain" description="C-type lectin" evidence="2">
    <location>
        <begin position="26"/>
        <end position="123"/>
    </location>
</feature>
<dbReference type="SUPFAM" id="SSF56436">
    <property type="entry name" value="C-type lectin-like"/>
    <property type="match status" value="1"/>
</dbReference>
<evidence type="ECO:0000259" key="2">
    <source>
        <dbReference type="PROSITE" id="PS50041"/>
    </source>
</evidence>
<keyword evidence="1" id="KW-0732">Signal</keyword>
<reference evidence="3" key="1">
    <citation type="submission" date="2023-06" db="EMBL/GenBank/DDBJ databases">
        <title>Genomic analysis of the entomopathogenic nematode Steinernema hermaphroditum.</title>
        <authorList>
            <person name="Schwarz E.M."/>
            <person name="Heppert J.K."/>
            <person name="Baniya A."/>
            <person name="Schwartz H.T."/>
            <person name="Tan C.-H."/>
            <person name="Antoshechkin I."/>
            <person name="Sternberg P.W."/>
            <person name="Goodrich-Blair H."/>
            <person name="Dillman A.R."/>
        </authorList>
    </citation>
    <scope>NUCLEOTIDE SEQUENCE</scope>
    <source>
        <strain evidence="3">PS9179</strain>
        <tissue evidence="3">Whole animal</tissue>
    </source>
</reference>
<dbReference type="Proteomes" id="UP001175271">
    <property type="component" value="Unassembled WGS sequence"/>
</dbReference>